<keyword evidence="3" id="KW-1185">Reference proteome</keyword>
<protein>
    <submittedName>
        <fullName evidence="2">Uncharacterized protein</fullName>
    </submittedName>
</protein>
<accession>A0A371DX21</accession>
<organism evidence="2 3">
    <name type="scientific">Lentinus brumalis</name>
    <dbReference type="NCBI Taxonomy" id="2498619"/>
    <lineage>
        <taxon>Eukaryota</taxon>
        <taxon>Fungi</taxon>
        <taxon>Dikarya</taxon>
        <taxon>Basidiomycota</taxon>
        <taxon>Agaricomycotina</taxon>
        <taxon>Agaricomycetes</taxon>
        <taxon>Polyporales</taxon>
        <taxon>Polyporaceae</taxon>
        <taxon>Lentinus</taxon>
    </lineage>
</organism>
<reference evidence="2 3" key="1">
    <citation type="journal article" date="2018" name="Biotechnol. Biofuels">
        <title>Integrative visual omics of the white-rot fungus Polyporus brumalis exposes the biotechnological potential of its oxidative enzymes for delignifying raw plant biomass.</title>
        <authorList>
            <person name="Miyauchi S."/>
            <person name="Rancon A."/>
            <person name="Drula E."/>
            <person name="Hage H."/>
            <person name="Chaduli D."/>
            <person name="Favel A."/>
            <person name="Grisel S."/>
            <person name="Henrissat B."/>
            <person name="Herpoel-Gimbert I."/>
            <person name="Ruiz-Duenas F.J."/>
            <person name="Chevret D."/>
            <person name="Hainaut M."/>
            <person name="Lin J."/>
            <person name="Wang M."/>
            <person name="Pangilinan J."/>
            <person name="Lipzen A."/>
            <person name="Lesage-Meessen L."/>
            <person name="Navarro D."/>
            <person name="Riley R."/>
            <person name="Grigoriev I.V."/>
            <person name="Zhou S."/>
            <person name="Raouche S."/>
            <person name="Rosso M.N."/>
        </authorList>
    </citation>
    <scope>NUCLEOTIDE SEQUENCE [LARGE SCALE GENOMIC DNA]</scope>
    <source>
        <strain evidence="2 3">BRFM 1820</strain>
    </source>
</reference>
<dbReference type="AlphaFoldDB" id="A0A371DX21"/>
<feature type="region of interest" description="Disordered" evidence="1">
    <location>
        <begin position="26"/>
        <end position="77"/>
    </location>
</feature>
<evidence type="ECO:0000256" key="1">
    <source>
        <dbReference type="SAM" id="MobiDB-lite"/>
    </source>
</evidence>
<sequence>MHVGLFHRGTLSKLLRAHPPLNALSNPIYPGPRFQSPALKHPTAKSTTPDRYAPGYLASPGSPHRSTQRQMPTPVDHSHLSGLAAYSGDAVTECERRPTRVMIVSAHHLERVPQCHCQRRRTEHCEASSRTGFANATLLLRRSLVASPALTCLSRRGFAICSGALAGAP</sequence>
<evidence type="ECO:0000313" key="3">
    <source>
        <dbReference type="Proteomes" id="UP000256964"/>
    </source>
</evidence>
<evidence type="ECO:0000313" key="2">
    <source>
        <dbReference type="EMBL" id="RDX57054.1"/>
    </source>
</evidence>
<gene>
    <name evidence="2" type="ORF">OH76DRAFT_10616</name>
</gene>
<dbReference type="EMBL" id="KZ857379">
    <property type="protein sequence ID" value="RDX57054.1"/>
    <property type="molecule type" value="Genomic_DNA"/>
</dbReference>
<proteinExistence type="predicted"/>
<dbReference type="Proteomes" id="UP000256964">
    <property type="component" value="Unassembled WGS sequence"/>
</dbReference>
<name>A0A371DX21_9APHY</name>